<name>A0ABN8J344_9NEOP</name>
<proteinExistence type="predicted"/>
<feature type="non-terminal residue" evidence="2">
    <location>
        <position position="122"/>
    </location>
</feature>
<evidence type="ECO:0000313" key="3">
    <source>
        <dbReference type="Proteomes" id="UP000837857"/>
    </source>
</evidence>
<gene>
    <name evidence="2" type="ORF">IPOD504_LOCUS16502</name>
</gene>
<dbReference type="Proteomes" id="UP000837857">
    <property type="component" value="Chromosome 8"/>
</dbReference>
<accession>A0ABN8J344</accession>
<organism evidence="2 3">
    <name type="scientific">Iphiclides podalirius</name>
    <name type="common">scarce swallowtail</name>
    <dbReference type="NCBI Taxonomy" id="110791"/>
    <lineage>
        <taxon>Eukaryota</taxon>
        <taxon>Metazoa</taxon>
        <taxon>Ecdysozoa</taxon>
        <taxon>Arthropoda</taxon>
        <taxon>Hexapoda</taxon>
        <taxon>Insecta</taxon>
        <taxon>Pterygota</taxon>
        <taxon>Neoptera</taxon>
        <taxon>Endopterygota</taxon>
        <taxon>Lepidoptera</taxon>
        <taxon>Glossata</taxon>
        <taxon>Ditrysia</taxon>
        <taxon>Papilionoidea</taxon>
        <taxon>Papilionidae</taxon>
        <taxon>Papilioninae</taxon>
        <taxon>Iphiclides</taxon>
    </lineage>
</organism>
<keyword evidence="3" id="KW-1185">Reference proteome</keyword>
<reference evidence="2" key="1">
    <citation type="submission" date="2022-03" db="EMBL/GenBank/DDBJ databases">
        <authorList>
            <person name="Martin H S."/>
        </authorList>
    </citation>
    <scope>NUCLEOTIDE SEQUENCE</scope>
</reference>
<protein>
    <submittedName>
        <fullName evidence="2">Uncharacterized protein</fullName>
    </submittedName>
</protein>
<dbReference type="EMBL" id="OW152820">
    <property type="protein sequence ID" value="CAH2075106.1"/>
    <property type="molecule type" value="Genomic_DNA"/>
</dbReference>
<sequence length="122" mass="13618">MVVTKIFSRAFGTALGQPWVGTHVVSVQALDGGARARPRWRSAPARPPAREYHRRSRADIATKRRALPRPPAALPRIYKRNATRYPRPGTFYTTLGTYDGRSTEGAGSWIVWPTRPAPPPTR</sequence>
<evidence type="ECO:0000313" key="2">
    <source>
        <dbReference type="EMBL" id="CAH2075106.1"/>
    </source>
</evidence>
<evidence type="ECO:0000256" key="1">
    <source>
        <dbReference type="SAM" id="MobiDB-lite"/>
    </source>
</evidence>
<feature type="region of interest" description="Disordered" evidence="1">
    <location>
        <begin position="38"/>
        <end position="75"/>
    </location>
</feature>